<reference evidence="1" key="1">
    <citation type="journal article" date="2014" name="Front. Microbiol.">
        <title>High frequency of phylogenetically diverse reductive dehalogenase-homologous genes in deep subseafloor sedimentary metagenomes.</title>
        <authorList>
            <person name="Kawai M."/>
            <person name="Futagami T."/>
            <person name="Toyoda A."/>
            <person name="Takaki Y."/>
            <person name="Nishi S."/>
            <person name="Hori S."/>
            <person name="Arai W."/>
            <person name="Tsubouchi T."/>
            <person name="Morono Y."/>
            <person name="Uchiyama I."/>
            <person name="Ito T."/>
            <person name="Fujiyama A."/>
            <person name="Inagaki F."/>
            <person name="Takami H."/>
        </authorList>
    </citation>
    <scope>NUCLEOTIDE SEQUENCE</scope>
    <source>
        <strain evidence="1">Expedition CK06-06</strain>
    </source>
</reference>
<dbReference type="AlphaFoldDB" id="X1IX02"/>
<evidence type="ECO:0000313" key="1">
    <source>
        <dbReference type="EMBL" id="GAH73790.1"/>
    </source>
</evidence>
<feature type="non-terminal residue" evidence="1">
    <location>
        <position position="1"/>
    </location>
</feature>
<gene>
    <name evidence="1" type="ORF">S03H2_47708</name>
</gene>
<accession>X1IX02</accession>
<dbReference type="EMBL" id="BARU01030032">
    <property type="protein sequence ID" value="GAH73790.1"/>
    <property type="molecule type" value="Genomic_DNA"/>
</dbReference>
<name>X1IX02_9ZZZZ</name>
<proteinExistence type="predicted"/>
<organism evidence="1">
    <name type="scientific">marine sediment metagenome</name>
    <dbReference type="NCBI Taxonomy" id="412755"/>
    <lineage>
        <taxon>unclassified sequences</taxon>
        <taxon>metagenomes</taxon>
        <taxon>ecological metagenomes</taxon>
    </lineage>
</organism>
<protein>
    <submittedName>
        <fullName evidence="1">Uncharacterized protein</fullName>
    </submittedName>
</protein>
<sequence>RLGKELKEIKDLTFGGTGRIRYEMDIKKEVGRMLLMREETNLTGTILKMSSLVDRIVRSKYPSHRVIHKTLRGINIKGRKFIILSRLILASRPNLVISDSSDVEDIVLKSEIELLLPYAQELLLTLSDDY</sequence>
<comment type="caution">
    <text evidence="1">The sequence shown here is derived from an EMBL/GenBank/DDBJ whole genome shotgun (WGS) entry which is preliminary data.</text>
</comment>